<dbReference type="CDD" id="cd03443">
    <property type="entry name" value="PaaI_thioesterase"/>
    <property type="match status" value="1"/>
</dbReference>
<dbReference type="AlphaFoldDB" id="A0A2K9LRU0"/>
<feature type="domain" description="Acyl-CoA thioesterase-like C-terminal" evidence="2">
    <location>
        <begin position="143"/>
        <end position="271"/>
    </location>
</feature>
<keyword evidence="4" id="KW-1185">Reference proteome</keyword>
<dbReference type="InterPro" id="IPR042171">
    <property type="entry name" value="Acyl-CoA_hotdog"/>
</dbReference>
<dbReference type="KEGG" id="kak:Kalk_17855"/>
<dbReference type="InterPro" id="IPR049449">
    <property type="entry name" value="TesB_ACOT8-like_N"/>
</dbReference>
<evidence type="ECO:0000259" key="2">
    <source>
        <dbReference type="Pfam" id="PF20789"/>
    </source>
</evidence>
<feature type="domain" description="Acyl-CoA thioesterase-like N-terminal HotDog" evidence="1">
    <location>
        <begin position="34"/>
        <end position="116"/>
    </location>
</feature>
<accession>A0A2K9LRU0</accession>
<evidence type="ECO:0000313" key="3">
    <source>
        <dbReference type="EMBL" id="AUM14175.1"/>
    </source>
</evidence>
<reference evidence="4" key="1">
    <citation type="submission" date="2017-08" db="EMBL/GenBank/DDBJ databases">
        <title>Direct submision.</title>
        <authorList>
            <person name="Kim S.-J."/>
            <person name="Rhee S.-K."/>
        </authorList>
    </citation>
    <scope>NUCLEOTIDE SEQUENCE [LARGE SCALE GENOMIC DNA]</scope>
    <source>
        <strain evidence="4">GI5</strain>
    </source>
</reference>
<dbReference type="Pfam" id="PF20789">
    <property type="entry name" value="4HBT_3C"/>
    <property type="match status" value="1"/>
</dbReference>
<dbReference type="EMBL" id="CP022684">
    <property type="protein sequence ID" value="AUM14175.1"/>
    <property type="molecule type" value="Genomic_DNA"/>
</dbReference>
<protein>
    <recommendedName>
        <fullName evidence="5">Thioesterase family protein</fullName>
    </recommendedName>
</protein>
<dbReference type="InterPro" id="IPR049450">
    <property type="entry name" value="ACOT8-like_C"/>
</dbReference>
<dbReference type="SUPFAM" id="SSF54637">
    <property type="entry name" value="Thioesterase/thiol ester dehydrase-isomerase"/>
    <property type="match status" value="2"/>
</dbReference>
<dbReference type="Gene3D" id="2.40.160.210">
    <property type="entry name" value="Acyl-CoA thioesterase, double hotdog domain"/>
    <property type="match status" value="1"/>
</dbReference>
<dbReference type="Pfam" id="PF13622">
    <property type="entry name" value="4HBT_3"/>
    <property type="match status" value="1"/>
</dbReference>
<dbReference type="Proteomes" id="UP000235116">
    <property type="component" value="Chromosome"/>
</dbReference>
<name>A0A2K9LRU0_9GAMM</name>
<sequence length="273" mass="29782">MIQLSGQSTVTYMQFRELLNSIDSKPGKSTLSDPGDWLQGRAMFGGLQTILCLHAMRSLLPDTPLRSLQTTFVQPAKSLQVTAHANIVRAGKSVTHVESRLLDDDNNVIALVVGVFGAARESQINLKPVQTGLGNGSQRIEFPTAGGVPSFTRHFKPVWLQGTLPFTGDTETHHIVQISMPGETDCNEYHVIALADFIPPIAICHLTNPAPGSSMTWMLEFLNEDYQGLALENWRVDAELMAAGEGYTHQSVMLWGPGGEPIALSRQNMVVFG</sequence>
<evidence type="ECO:0000259" key="1">
    <source>
        <dbReference type="Pfam" id="PF13622"/>
    </source>
</evidence>
<evidence type="ECO:0008006" key="5">
    <source>
        <dbReference type="Google" id="ProtNLM"/>
    </source>
</evidence>
<gene>
    <name evidence="3" type="ORF">Kalk_17855</name>
</gene>
<proteinExistence type="predicted"/>
<evidence type="ECO:0000313" key="4">
    <source>
        <dbReference type="Proteomes" id="UP000235116"/>
    </source>
</evidence>
<organism evidence="3 4">
    <name type="scientific">Ketobacter alkanivorans</name>
    <dbReference type="NCBI Taxonomy" id="1917421"/>
    <lineage>
        <taxon>Bacteria</taxon>
        <taxon>Pseudomonadati</taxon>
        <taxon>Pseudomonadota</taxon>
        <taxon>Gammaproteobacteria</taxon>
        <taxon>Pseudomonadales</taxon>
        <taxon>Ketobacteraceae</taxon>
        <taxon>Ketobacter</taxon>
    </lineage>
</organism>
<dbReference type="InterPro" id="IPR029069">
    <property type="entry name" value="HotDog_dom_sf"/>
</dbReference>